<organism evidence="1 2">
    <name type="scientific">Alectoria fallacina</name>
    <dbReference type="NCBI Taxonomy" id="1903189"/>
    <lineage>
        <taxon>Eukaryota</taxon>
        <taxon>Fungi</taxon>
        <taxon>Dikarya</taxon>
        <taxon>Ascomycota</taxon>
        <taxon>Pezizomycotina</taxon>
        <taxon>Lecanoromycetes</taxon>
        <taxon>OSLEUM clade</taxon>
        <taxon>Lecanoromycetidae</taxon>
        <taxon>Lecanorales</taxon>
        <taxon>Lecanorineae</taxon>
        <taxon>Parmeliaceae</taxon>
        <taxon>Alectoria</taxon>
    </lineage>
</organism>
<protein>
    <submittedName>
        <fullName evidence="1">Uncharacterized protein</fullName>
    </submittedName>
</protein>
<name>A0A8H3IE27_9LECA</name>
<evidence type="ECO:0000313" key="2">
    <source>
        <dbReference type="Proteomes" id="UP000664203"/>
    </source>
</evidence>
<dbReference type="SUPFAM" id="SSF55331">
    <property type="entry name" value="Tautomerase/MIF"/>
    <property type="match status" value="2"/>
</dbReference>
<dbReference type="EMBL" id="CAJPDR010000080">
    <property type="protein sequence ID" value="CAF9915068.1"/>
    <property type="molecule type" value="Genomic_DNA"/>
</dbReference>
<dbReference type="AlphaFoldDB" id="A0A8H3IE27"/>
<dbReference type="PANTHER" id="PTHR38460:SF1">
    <property type="entry name" value="TAUTOMERASE YOLI-RELATED"/>
    <property type="match status" value="1"/>
</dbReference>
<dbReference type="PANTHER" id="PTHR38460">
    <property type="entry name" value="TAUTOMERASE YOLI-RELATED"/>
    <property type="match status" value="1"/>
</dbReference>
<keyword evidence="2" id="KW-1185">Reference proteome</keyword>
<gene>
    <name evidence="1" type="ORF">ALECFALPRED_009968</name>
</gene>
<evidence type="ECO:0000313" key="1">
    <source>
        <dbReference type="EMBL" id="CAF9915068.1"/>
    </source>
</evidence>
<dbReference type="Pfam" id="PF14552">
    <property type="entry name" value="Tautomerase_2"/>
    <property type="match status" value="1"/>
</dbReference>
<dbReference type="Gene3D" id="3.30.429.10">
    <property type="entry name" value="Macrophage Migration Inhibitory Factor"/>
    <property type="match status" value="2"/>
</dbReference>
<dbReference type="InterPro" id="IPR014347">
    <property type="entry name" value="Tautomerase/MIF_sf"/>
</dbReference>
<comment type="caution">
    <text evidence="1">The sequence shown here is derived from an EMBL/GenBank/DDBJ whole genome shotgun (WGS) entry which is preliminary data.</text>
</comment>
<dbReference type="OrthoDB" id="1686145at2759"/>
<reference evidence="1" key="1">
    <citation type="submission" date="2021-03" db="EMBL/GenBank/DDBJ databases">
        <authorList>
            <person name="Tagirdzhanova G."/>
        </authorList>
    </citation>
    <scope>NUCLEOTIDE SEQUENCE</scope>
</reference>
<accession>A0A8H3IE27</accession>
<dbReference type="Proteomes" id="UP000664203">
    <property type="component" value="Unassembled WGS sequence"/>
</dbReference>
<proteinExistence type="predicted"/>
<dbReference type="InterPro" id="IPR037479">
    <property type="entry name" value="Tauto_MSAD"/>
</dbReference>
<sequence>MPLVHIHLIRGVRSPTETRKVADIIQEVMLDKFHAPPRDRYQVSSVLAHLFPMTFPHQIVKARGLLSRQQRSRDNNQQIITSHSPDDLICEDTDLPNLRRSDKLVFIQIFQQGRSAEVKQAMYAGLMERLGGETGLGEGDLIISCAGEREGRLELWGREGAVFDGGSCGCVRERRERGQCG</sequence>